<sequence>MWPVSTPPGWYDDGSGTQRWWNGTTWGEQPPPPAFPAGGLPGQPGFPGAPPGQPTPGQPTPGQPTPGPKRTGLVVALVVALVAVVALVVVVLVLTLGGDDDRDDSSDRDDDRDRDRDARPSETVTSPTFDLPTDASEDDFCAAMQVAGEEILDQSTQEGDETVDFGVAIEVLKATGTPADIPDDARTGFEAIIEAMEAGNGLTVDEFEEQDEAELDGEEAFGDYYTETCASF</sequence>
<gene>
    <name evidence="1" type="ORF">QE364_003133</name>
</gene>
<comment type="caution">
    <text evidence="1">The sequence shown here is derived from an EMBL/GenBank/DDBJ whole genome shotgun (WGS) entry which is preliminary data.</text>
</comment>
<protein>
    <submittedName>
        <fullName evidence="1">Uncharacterized protein</fullName>
    </submittedName>
</protein>
<evidence type="ECO:0000313" key="1">
    <source>
        <dbReference type="EMBL" id="MDR6211409.1"/>
    </source>
</evidence>
<dbReference type="EMBL" id="JAVIZJ010000009">
    <property type="protein sequence ID" value="MDR6211409.1"/>
    <property type="molecule type" value="Genomic_DNA"/>
</dbReference>
<reference evidence="1" key="1">
    <citation type="submission" date="2023-08" db="EMBL/GenBank/DDBJ databases">
        <title>Functional and genomic diversity of the sorghum phyllosphere microbiome.</title>
        <authorList>
            <person name="Shade A."/>
        </authorList>
    </citation>
    <scope>NUCLEOTIDE SEQUENCE</scope>
    <source>
        <strain evidence="1">SORGH_AS_0885</strain>
    </source>
</reference>
<accession>A0ACC6IL48</accession>
<organism evidence="1 2">
    <name type="scientific">Nocardioides zeae</name>
    <dbReference type="NCBI Taxonomy" id="1457234"/>
    <lineage>
        <taxon>Bacteria</taxon>
        <taxon>Bacillati</taxon>
        <taxon>Actinomycetota</taxon>
        <taxon>Actinomycetes</taxon>
        <taxon>Propionibacteriales</taxon>
        <taxon>Nocardioidaceae</taxon>
        <taxon>Nocardioides</taxon>
    </lineage>
</organism>
<evidence type="ECO:0000313" key="2">
    <source>
        <dbReference type="Proteomes" id="UP001261666"/>
    </source>
</evidence>
<dbReference type="Proteomes" id="UP001261666">
    <property type="component" value="Unassembled WGS sequence"/>
</dbReference>
<keyword evidence="2" id="KW-1185">Reference proteome</keyword>
<proteinExistence type="predicted"/>
<name>A0ACC6IL48_9ACTN</name>